<accession>A0AAW1X919</accession>
<dbReference type="PANTHER" id="PTHR46098">
    <property type="entry name" value="TRNA (CYTOSINE(38)-C(5))-METHYLTRANSFERASE"/>
    <property type="match status" value="1"/>
</dbReference>
<dbReference type="GO" id="GO:0005634">
    <property type="term" value="C:nucleus"/>
    <property type="evidence" value="ECO:0007669"/>
    <property type="project" value="TreeGrafter"/>
</dbReference>
<organism evidence="4 5">
    <name type="scientific">Rubus argutus</name>
    <name type="common">Southern blackberry</name>
    <dbReference type="NCBI Taxonomy" id="59490"/>
    <lineage>
        <taxon>Eukaryota</taxon>
        <taxon>Viridiplantae</taxon>
        <taxon>Streptophyta</taxon>
        <taxon>Embryophyta</taxon>
        <taxon>Tracheophyta</taxon>
        <taxon>Spermatophyta</taxon>
        <taxon>Magnoliopsida</taxon>
        <taxon>eudicotyledons</taxon>
        <taxon>Gunneridae</taxon>
        <taxon>Pentapetalae</taxon>
        <taxon>rosids</taxon>
        <taxon>fabids</taxon>
        <taxon>Rosales</taxon>
        <taxon>Rosaceae</taxon>
        <taxon>Rosoideae</taxon>
        <taxon>Rosoideae incertae sedis</taxon>
        <taxon>Rubus</taxon>
    </lineage>
</organism>
<evidence type="ECO:0008006" key="6">
    <source>
        <dbReference type="Google" id="ProtNLM"/>
    </source>
</evidence>
<evidence type="ECO:0000256" key="3">
    <source>
        <dbReference type="ARBA" id="ARBA00022691"/>
    </source>
</evidence>
<reference evidence="4 5" key="1">
    <citation type="journal article" date="2023" name="G3 (Bethesda)">
        <title>A chromosome-length genome assembly and annotation of blackberry (Rubus argutus, cv. 'Hillquist').</title>
        <authorList>
            <person name="Bruna T."/>
            <person name="Aryal R."/>
            <person name="Dudchenko O."/>
            <person name="Sargent D.J."/>
            <person name="Mead D."/>
            <person name="Buti M."/>
            <person name="Cavallini A."/>
            <person name="Hytonen T."/>
            <person name="Andres J."/>
            <person name="Pham M."/>
            <person name="Weisz D."/>
            <person name="Mascagni F."/>
            <person name="Usai G."/>
            <person name="Natali L."/>
            <person name="Bassil N."/>
            <person name="Fernandez G.E."/>
            <person name="Lomsadze A."/>
            <person name="Armour M."/>
            <person name="Olukolu B."/>
            <person name="Poorten T."/>
            <person name="Britton C."/>
            <person name="Davik J."/>
            <person name="Ashrafi H."/>
            <person name="Aiden E.L."/>
            <person name="Borodovsky M."/>
            <person name="Worthington M."/>
        </authorList>
    </citation>
    <scope>NUCLEOTIDE SEQUENCE [LARGE SCALE GENOMIC DNA]</scope>
    <source>
        <strain evidence="4">PI 553951</strain>
    </source>
</reference>
<keyword evidence="5" id="KW-1185">Reference proteome</keyword>
<evidence type="ECO:0000256" key="2">
    <source>
        <dbReference type="ARBA" id="ARBA00022679"/>
    </source>
</evidence>
<keyword evidence="3" id="KW-0949">S-adenosyl-L-methionine</keyword>
<gene>
    <name evidence="4" type="ORF">M0R45_020036</name>
</gene>
<dbReference type="AlphaFoldDB" id="A0AAW1X919"/>
<evidence type="ECO:0000256" key="1">
    <source>
        <dbReference type="ARBA" id="ARBA00022603"/>
    </source>
</evidence>
<dbReference type="EMBL" id="JBEDUW010000004">
    <property type="protein sequence ID" value="KAK9932814.1"/>
    <property type="molecule type" value="Genomic_DNA"/>
</dbReference>
<protein>
    <recommendedName>
        <fullName evidence="6">tRNA (Cytosine(38)-C(5))-methyltransferase</fullName>
    </recommendedName>
</protein>
<dbReference type="InterPro" id="IPR001525">
    <property type="entry name" value="C5_MeTfrase"/>
</dbReference>
<dbReference type="PANTHER" id="PTHR46098:SF1">
    <property type="entry name" value="TRNA (CYTOSINE(38)-C(5))-METHYLTRANSFERASE"/>
    <property type="match status" value="1"/>
</dbReference>
<comment type="caution">
    <text evidence="4">The sequence shown here is derived from an EMBL/GenBank/DDBJ whole genome shotgun (WGS) entry which is preliminary data.</text>
</comment>
<dbReference type="Gene3D" id="3.40.50.150">
    <property type="entry name" value="Vaccinia Virus protein VP39"/>
    <property type="match status" value="1"/>
</dbReference>
<dbReference type="GO" id="GO:0032259">
    <property type="term" value="P:methylation"/>
    <property type="evidence" value="ECO:0007669"/>
    <property type="project" value="UniProtKB-KW"/>
</dbReference>
<dbReference type="Proteomes" id="UP001457282">
    <property type="component" value="Unassembled WGS sequence"/>
</dbReference>
<dbReference type="InterPro" id="IPR050750">
    <property type="entry name" value="C5-MTase"/>
</dbReference>
<dbReference type="Pfam" id="PF00145">
    <property type="entry name" value="DNA_methylase"/>
    <property type="match status" value="1"/>
</dbReference>
<evidence type="ECO:0000313" key="5">
    <source>
        <dbReference type="Proteomes" id="UP001457282"/>
    </source>
</evidence>
<dbReference type="Gene3D" id="3.90.120.10">
    <property type="entry name" value="DNA Methylase, subunit A, domain 2"/>
    <property type="match status" value="1"/>
</dbReference>
<dbReference type="InterPro" id="IPR029063">
    <property type="entry name" value="SAM-dependent_MTases_sf"/>
</dbReference>
<keyword evidence="1" id="KW-0489">Methyltransferase</keyword>
<dbReference type="SUPFAM" id="SSF53335">
    <property type="entry name" value="S-adenosyl-L-methionine-dependent methyltransferases"/>
    <property type="match status" value="1"/>
</dbReference>
<evidence type="ECO:0000313" key="4">
    <source>
        <dbReference type="EMBL" id="KAK9932814.1"/>
    </source>
</evidence>
<dbReference type="GO" id="GO:0008168">
    <property type="term" value="F:methyltransferase activity"/>
    <property type="evidence" value="ECO:0007669"/>
    <property type="project" value="UniProtKB-KW"/>
</dbReference>
<sequence>MLFVENVVGFETSDTHTKMMEILGGSDFVTQEFILTPLQFGVPYSRPRYFCLAKRKPSPFKINFSIISFFGHQSHYLGIKMRDDKVLCELDEPQGSWDKWLESCQPIESFLEFKNCSDHSDPNFVGSANLFYRYHWSLEEDEGNGCCTSTFDQYSVPLSLIERWGSAMGLESSIGNYEFKRCCCFTKSYYRYVKGTGSLLATGQPKIQDKASSLKEQCLRYFTPREVANLHSLPESFQFPQHISLRQRYALLGNSLSISVVAPLLRYLFAESS</sequence>
<proteinExistence type="predicted"/>
<keyword evidence="2" id="KW-0808">Transferase</keyword>
<name>A0AAW1X919_RUBAR</name>